<evidence type="ECO:0000256" key="7">
    <source>
        <dbReference type="ARBA" id="ARBA00023136"/>
    </source>
</evidence>
<dbReference type="EMBL" id="JACSEA010000025">
    <property type="protein sequence ID" value="KAF7378667.1"/>
    <property type="molecule type" value="Genomic_DNA"/>
</dbReference>
<keyword evidence="9" id="KW-0807">Transducer</keyword>
<dbReference type="PANTHER" id="PTHR21137">
    <property type="entry name" value="ODORANT RECEPTOR"/>
    <property type="match status" value="1"/>
</dbReference>
<keyword evidence="7 10" id="KW-0472">Membrane</keyword>
<comment type="subcellular location">
    <subcellularLocation>
        <location evidence="1">Cell membrane</location>
        <topology evidence="1">Multi-pass membrane protein</topology>
    </subcellularLocation>
</comment>
<gene>
    <name evidence="11" type="ORF">HZH66_015454</name>
</gene>
<protein>
    <submittedName>
        <fullName evidence="11">Uncharacterized protein</fullName>
    </submittedName>
</protein>
<keyword evidence="6 10" id="KW-1133">Transmembrane helix</keyword>
<evidence type="ECO:0000256" key="6">
    <source>
        <dbReference type="ARBA" id="ARBA00022989"/>
    </source>
</evidence>
<dbReference type="GO" id="GO:0005549">
    <property type="term" value="F:odorant binding"/>
    <property type="evidence" value="ECO:0007669"/>
    <property type="project" value="InterPro"/>
</dbReference>
<evidence type="ECO:0000256" key="3">
    <source>
        <dbReference type="ARBA" id="ARBA00022606"/>
    </source>
</evidence>
<name>A0A834IYL0_VESVU</name>
<evidence type="ECO:0000256" key="8">
    <source>
        <dbReference type="ARBA" id="ARBA00023170"/>
    </source>
</evidence>
<evidence type="ECO:0000256" key="5">
    <source>
        <dbReference type="ARBA" id="ARBA00022725"/>
    </source>
</evidence>
<organism evidence="11 12">
    <name type="scientific">Vespula vulgaris</name>
    <name type="common">Yellow jacket</name>
    <name type="synonym">Wasp</name>
    <dbReference type="NCBI Taxonomy" id="7454"/>
    <lineage>
        <taxon>Eukaryota</taxon>
        <taxon>Metazoa</taxon>
        <taxon>Ecdysozoa</taxon>
        <taxon>Arthropoda</taxon>
        <taxon>Hexapoda</taxon>
        <taxon>Insecta</taxon>
        <taxon>Pterygota</taxon>
        <taxon>Neoptera</taxon>
        <taxon>Endopterygota</taxon>
        <taxon>Hymenoptera</taxon>
        <taxon>Apocrita</taxon>
        <taxon>Aculeata</taxon>
        <taxon>Vespoidea</taxon>
        <taxon>Vespidae</taxon>
        <taxon>Vespinae</taxon>
        <taxon>Vespula</taxon>
    </lineage>
</organism>
<proteinExistence type="predicted"/>
<keyword evidence="2" id="KW-1003">Cell membrane</keyword>
<keyword evidence="12" id="KW-1185">Reference proteome</keyword>
<dbReference type="GO" id="GO:0004984">
    <property type="term" value="F:olfactory receptor activity"/>
    <property type="evidence" value="ECO:0007669"/>
    <property type="project" value="InterPro"/>
</dbReference>
<keyword evidence="3" id="KW-0716">Sensory transduction</keyword>
<sequence length="187" mass="21653">MFQLFSLDMTKTEGLTNICYIIACIVVIYVYFYLGQKLIDHSVDVFIAFCQIPFYLLSLKTQKMLLILIMNSMRICNLSVVGVKEISHDMFASIYTLIMSEKKLKSIAKLLEMILPILCFGSCYYNLLSNGAIMRNILHRIKCDWNDLANKPELVILKKYAHLSRLCTVIIASTVKLTWTRYYCFNV</sequence>
<evidence type="ECO:0000256" key="9">
    <source>
        <dbReference type="ARBA" id="ARBA00023224"/>
    </source>
</evidence>
<keyword evidence="8" id="KW-0675">Receptor</keyword>
<dbReference type="GO" id="GO:0007165">
    <property type="term" value="P:signal transduction"/>
    <property type="evidence" value="ECO:0007669"/>
    <property type="project" value="UniProtKB-KW"/>
</dbReference>
<dbReference type="Proteomes" id="UP000614350">
    <property type="component" value="Unassembled WGS sequence"/>
</dbReference>
<feature type="transmembrane region" description="Helical" evidence="10">
    <location>
        <begin position="15"/>
        <end position="34"/>
    </location>
</feature>
<keyword evidence="5" id="KW-0552">Olfaction</keyword>
<evidence type="ECO:0000256" key="4">
    <source>
        <dbReference type="ARBA" id="ARBA00022692"/>
    </source>
</evidence>
<evidence type="ECO:0000313" key="12">
    <source>
        <dbReference type="Proteomes" id="UP000614350"/>
    </source>
</evidence>
<dbReference type="AlphaFoldDB" id="A0A834IYL0"/>
<evidence type="ECO:0000256" key="1">
    <source>
        <dbReference type="ARBA" id="ARBA00004651"/>
    </source>
</evidence>
<feature type="transmembrane region" description="Helical" evidence="10">
    <location>
        <begin position="41"/>
        <end position="58"/>
    </location>
</feature>
<dbReference type="GO" id="GO:0005886">
    <property type="term" value="C:plasma membrane"/>
    <property type="evidence" value="ECO:0007669"/>
    <property type="project" value="UniProtKB-SubCell"/>
</dbReference>
<comment type="caution">
    <text evidence="11">The sequence shown here is derived from an EMBL/GenBank/DDBJ whole genome shotgun (WGS) entry which is preliminary data.</text>
</comment>
<accession>A0A834IYL0</accession>
<keyword evidence="4 10" id="KW-0812">Transmembrane</keyword>
<dbReference type="PANTHER" id="PTHR21137:SF35">
    <property type="entry name" value="ODORANT RECEPTOR 19A-RELATED"/>
    <property type="match status" value="1"/>
</dbReference>
<dbReference type="InterPro" id="IPR004117">
    <property type="entry name" value="7tm6_olfct_rcpt"/>
</dbReference>
<evidence type="ECO:0000256" key="10">
    <source>
        <dbReference type="SAM" id="Phobius"/>
    </source>
</evidence>
<evidence type="ECO:0000256" key="2">
    <source>
        <dbReference type="ARBA" id="ARBA00022475"/>
    </source>
</evidence>
<reference evidence="11" key="1">
    <citation type="journal article" date="2020" name="G3 (Bethesda)">
        <title>High-Quality Assemblies for Three Invasive Social Wasps from the &lt;i&gt;Vespula&lt;/i&gt; Genus.</title>
        <authorList>
            <person name="Harrop T.W.R."/>
            <person name="Guhlin J."/>
            <person name="McLaughlin G.M."/>
            <person name="Permina E."/>
            <person name="Stockwell P."/>
            <person name="Gilligan J."/>
            <person name="Le Lec M.F."/>
            <person name="Gruber M.A.M."/>
            <person name="Quinn O."/>
            <person name="Lovegrove M."/>
            <person name="Duncan E.J."/>
            <person name="Remnant E.J."/>
            <person name="Van Eeckhoven J."/>
            <person name="Graham B."/>
            <person name="Knapp R.A."/>
            <person name="Langford K.W."/>
            <person name="Kronenberg Z."/>
            <person name="Press M.O."/>
            <person name="Eacker S.M."/>
            <person name="Wilson-Rankin E.E."/>
            <person name="Purcell J."/>
            <person name="Lester P.J."/>
            <person name="Dearden P.K."/>
        </authorList>
    </citation>
    <scope>NUCLEOTIDE SEQUENCE</scope>
    <source>
        <strain evidence="11">Marl-1</strain>
    </source>
</reference>
<evidence type="ECO:0000313" key="11">
    <source>
        <dbReference type="EMBL" id="KAF7378667.1"/>
    </source>
</evidence>
<dbReference type="Pfam" id="PF02949">
    <property type="entry name" value="7tm_6"/>
    <property type="match status" value="1"/>
</dbReference>